<sequence length="73" mass="8745">MNQSHISNFTETIERTPSFYASLIIRRRNDRRERHKIKIDTTRVGRLPIQNTNNQSLCYVEILVYYTKTLCVK</sequence>
<gene>
    <name evidence="1" type="ORF">GLOINDRAFT_15676</name>
</gene>
<dbReference type="VEuPathDB" id="FungiDB:RhiirFUN_007236"/>
<reference evidence="1" key="1">
    <citation type="submission" date="2013-07" db="EMBL/GenBank/DDBJ databases">
        <title>The genome of an arbuscular mycorrhizal fungus provides insights into the evolution of the oldest plant symbiosis.</title>
        <authorList>
            <consortium name="DOE Joint Genome Institute"/>
            <person name="Tisserant E."/>
            <person name="Malbreil M."/>
            <person name="Kuo A."/>
            <person name="Kohler A."/>
            <person name="Symeonidi A."/>
            <person name="Balestrini R."/>
            <person name="Charron P."/>
            <person name="Duensing N."/>
            <person name="Frei-dit-Frey N."/>
            <person name="Gianinazzi-Pearson V."/>
            <person name="Gilbert B."/>
            <person name="Handa Y."/>
            <person name="Hijri M."/>
            <person name="Kaul R."/>
            <person name="Kawaguchi M."/>
            <person name="Krajinski F."/>
            <person name="Lammers P."/>
            <person name="Lapierre D."/>
            <person name="Masclaux F.G."/>
            <person name="Murat C."/>
            <person name="Morin E."/>
            <person name="Ndikumana S."/>
            <person name="Pagni M."/>
            <person name="Petitpierre D."/>
            <person name="Requena N."/>
            <person name="Rosikiewicz P."/>
            <person name="Riley R."/>
            <person name="Saito K."/>
            <person name="San Clemente H."/>
            <person name="Shapiro H."/>
            <person name="van Tuinen D."/>
            <person name="Becard G."/>
            <person name="Bonfante P."/>
            <person name="Paszkowski U."/>
            <person name="Shachar-Hill Y."/>
            <person name="Young J.P."/>
            <person name="Sanders I.R."/>
            <person name="Henrissat B."/>
            <person name="Rensing S.A."/>
            <person name="Grigoriev I.V."/>
            <person name="Corradi N."/>
            <person name="Roux C."/>
            <person name="Martin F."/>
        </authorList>
    </citation>
    <scope>NUCLEOTIDE SEQUENCE</scope>
    <source>
        <strain evidence="1">DAOM 197198</strain>
    </source>
</reference>
<proteinExistence type="predicted"/>
<protein>
    <submittedName>
        <fullName evidence="1">Uncharacterized protein</fullName>
    </submittedName>
</protein>
<accession>U9UXA8</accession>
<evidence type="ECO:0000313" key="1">
    <source>
        <dbReference type="EMBL" id="ESA23203.1"/>
    </source>
</evidence>
<dbReference type="HOGENOM" id="CLU_201355_0_0_1"/>
<organism evidence="1">
    <name type="scientific">Rhizophagus irregularis (strain DAOM 181602 / DAOM 197198 / MUCL 43194)</name>
    <name type="common">Arbuscular mycorrhizal fungus</name>
    <name type="synonym">Glomus intraradices</name>
    <dbReference type="NCBI Taxonomy" id="747089"/>
    <lineage>
        <taxon>Eukaryota</taxon>
        <taxon>Fungi</taxon>
        <taxon>Fungi incertae sedis</taxon>
        <taxon>Mucoromycota</taxon>
        <taxon>Glomeromycotina</taxon>
        <taxon>Glomeromycetes</taxon>
        <taxon>Glomerales</taxon>
        <taxon>Glomeraceae</taxon>
        <taxon>Rhizophagus</taxon>
    </lineage>
</organism>
<dbReference type="EMBL" id="KI274956">
    <property type="protein sequence ID" value="ESA23203.1"/>
    <property type="molecule type" value="Genomic_DNA"/>
</dbReference>
<name>U9UXA8_RHIID</name>
<dbReference type="AlphaFoldDB" id="U9UXA8"/>